<dbReference type="PANTHER" id="PTHR46115">
    <property type="entry name" value="THIOREDOXIN-LIKE PROTEIN 1"/>
    <property type="match status" value="1"/>
</dbReference>
<dbReference type="Proteomes" id="UP000239560">
    <property type="component" value="Unassembled WGS sequence"/>
</dbReference>
<dbReference type="CDD" id="cd02947">
    <property type="entry name" value="TRX_family"/>
    <property type="match status" value="1"/>
</dbReference>
<dbReference type="EMBL" id="CWKI01000014">
    <property type="protein sequence ID" value="CTR10673.1"/>
    <property type="molecule type" value="Genomic_DNA"/>
</dbReference>
<name>A0A0K3CNV0_RHOTO</name>
<dbReference type="SUPFAM" id="SSF52833">
    <property type="entry name" value="Thioredoxin-like"/>
    <property type="match status" value="1"/>
</dbReference>
<protein>
    <submittedName>
        <fullName evidence="3">BY PROTMAP: gi|472585593|gb|EMS23144.1| thioredoxin [Rhodosporidium toruloides NP11]</fullName>
    </submittedName>
    <submittedName>
        <fullName evidence="4">Putative thioredoxin</fullName>
    </submittedName>
</protein>
<proteinExistence type="predicted"/>
<evidence type="ECO:0000313" key="6">
    <source>
        <dbReference type="Proteomes" id="UP000239560"/>
    </source>
</evidence>
<accession>A0A0K3CNV0</accession>
<feature type="domain" description="Thioredoxin" evidence="2">
    <location>
        <begin position="26"/>
        <end position="97"/>
    </location>
</feature>
<dbReference type="InterPro" id="IPR036249">
    <property type="entry name" value="Thioredoxin-like_sf"/>
</dbReference>
<reference evidence="4 6" key="2">
    <citation type="journal article" date="2018" name="Elife">
        <title>Functional genomics of lipid metabolism in the oleaginous yeast Rhodosporidium toruloides.</title>
        <authorList>
            <person name="Coradetti S.T."/>
            <person name="Pinel D."/>
            <person name="Geiselman G."/>
            <person name="Ito M."/>
            <person name="Mondo S."/>
            <person name="Reilly M.C."/>
            <person name="Cheng Y.F."/>
            <person name="Bauer S."/>
            <person name="Grigoriev I."/>
            <person name="Gladden J.M."/>
            <person name="Simmons B.A."/>
            <person name="Brem R."/>
            <person name="Arkin A.P."/>
            <person name="Skerker J.M."/>
        </authorList>
    </citation>
    <scope>NUCLEOTIDE SEQUENCE [LARGE SCALE GENOMIC DNA]</scope>
    <source>
        <strain evidence="4 6">NBRC 0880</strain>
    </source>
</reference>
<keyword evidence="1" id="KW-1015">Disulfide bond</keyword>
<dbReference type="InterPro" id="IPR013766">
    <property type="entry name" value="Thioredoxin_domain"/>
</dbReference>
<sequence>MTVKVIKDWMGFQNAIDGEKPAIIECGPCKSMAPLFAELSDDPAHSSLDFFVCDIDVNEQAAQEVGIRTVPAFMVFKEMTKLEEVMGAQPAALKRLVETHAKA</sequence>
<dbReference type="AlphaFoldDB" id="A0A0K3CNV0"/>
<evidence type="ECO:0000256" key="1">
    <source>
        <dbReference type="ARBA" id="ARBA00023157"/>
    </source>
</evidence>
<dbReference type="Pfam" id="PF00085">
    <property type="entry name" value="Thioredoxin"/>
    <property type="match status" value="1"/>
</dbReference>
<organism evidence="3 5">
    <name type="scientific">Rhodotorula toruloides</name>
    <name type="common">Yeast</name>
    <name type="synonym">Rhodosporidium toruloides</name>
    <dbReference type="NCBI Taxonomy" id="5286"/>
    <lineage>
        <taxon>Eukaryota</taxon>
        <taxon>Fungi</taxon>
        <taxon>Dikarya</taxon>
        <taxon>Basidiomycota</taxon>
        <taxon>Pucciniomycotina</taxon>
        <taxon>Microbotryomycetes</taxon>
        <taxon>Sporidiobolales</taxon>
        <taxon>Sporidiobolaceae</taxon>
        <taxon>Rhodotorula</taxon>
    </lineage>
</organism>
<evidence type="ECO:0000313" key="4">
    <source>
        <dbReference type="EMBL" id="PRQ70691.1"/>
    </source>
</evidence>
<dbReference type="OrthoDB" id="2121326at2759"/>
<evidence type="ECO:0000259" key="2">
    <source>
        <dbReference type="Pfam" id="PF00085"/>
    </source>
</evidence>
<dbReference type="EMBL" id="LCTV02000014">
    <property type="protein sequence ID" value="PRQ70691.1"/>
    <property type="molecule type" value="Genomic_DNA"/>
</dbReference>
<evidence type="ECO:0000313" key="3">
    <source>
        <dbReference type="EMBL" id="CTR10673.1"/>
    </source>
</evidence>
<reference evidence="3 5" key="1">
    <citation type="submission" date="2015-07" db="EMBL/GenBank/DDBJ databases">
        <authorList>
            <person name="Cajimat M.N.B."/>
            <person name="Milazzo M.L."/>
            <person name="Fulhorst C.F."/>
        </authorList>
    </citation>
    <scope>NUCLEOTIDE SEQUENCE [LARGE SCALE GENOMIC DNA]</scope>
    <source>
        <strain evidence="3">Single colony</strain>
    </source>
</reference>
<dbReference type="OMA" id="GNCKLVH"/>
<evidence type="ECO:0000313" key="5">
    <source>
        <dbReference type="Proteomes" id="UP000199069"/>
    </source>
</evidence>
<keyword evidence="5" id="KW-1185">Reference proteome</keyword>
<dbReference type="Proteomes" id="UP000199069">
    <property type="component" value="Unassembled WGS sequence"/>
</dbReference>
<dbReference type="Gene3D" id="3.40.30.10">
    <property type="entry name" value="Glutaredoxin"/>
    <property type="match status" value="1"/>
</dbReference>
<dbReference type="STRING" id="5286.A0A0K3CNV0"/>
<gene>
    <name evidence="3" type="primary">FGENESH: predicted gene_14.84</name>
    <name evidence="4" type="ORF">AAT19DRAFT_10848</name>
    <name evidence="3" type="ORF">BN2166_0065340</name>
</gene>